<name>A0ABS1DLK5_9PROT</name>
<reference evidence="7 8" key="1">
    <citation type="journal article" date="2020" name="Microorganisms">
        <title>Osmotic Adaptation and Compatible Solute Biosynthesis of Phototrophic Bacteria as Revealed from Genome Analyses.</title>
        <authorList>
            <person name="Imhoff J.F."/>
            <person name="Rahn T."/>
            <person name="Kunzel S."/>
            <person name="Keller A."/>
            <person name="Neulinger S.C."/>
        </authorList>
    </citation>
    <scope>NUCLEOTIDE SEQUENCE [LARGE SCALE GENOMIC DNA]</scope>
    <source>
        <strain evidence="7 8">DSM 9895</strain>
    </source>
</reference>
<evidence type="ECO:0000313" key="8">
    <source>
        <dbReference type="Proteomes" id="UP001296873"/>
    </source>
</evidence>
<evidence type="ECO:0000256" key="3">
    <source>
        <dbReference type="RuleBase" id="RU362073"/>
    </source>
</evidence>
<keyword evidence="2 3" id="KW-0975">Bacterial flagellum</keyword>
<organism evidence="7 8">
    <name type="scientific">Rhodovibrio sodomensis</name>
    <dbReference type="NCBI Taxonomy" id="1088"/>
    <lineage>
        <taxon>Bacteria</taxon>
        <taxon>Pseudomonadati</taxon>
        <taxon>Pseudomonadota</taxon>
        <taxon>Alphaproteobacteria</taxon>
        <taxon>Rhodospirillales</taxon>
        <taxon>Rhodovibrionaceae</taxon>
        <taxon>Rhodovibrio</taxon>
    </lineage>
</organism>
<keyword evidence="8" id="KW-1185">Reference proteome</keyword>
<proteinExistence type="inferred from homology"/>
<dbReference type="PANTHER" id="PTHR42792">
    <property type="entry name" value="FLAGELLIN"/>
    <property type="match status" value="1"/>
</dbReference>
<keyword evidence="4" id="KW-0175">Coiled coil</keyword>
<dbReference type="SUPFAM" id="SSF64518">
    <property type="entry name" value="Phase 1 flagellin"/>
    <property type="match status" value="1"/>
</dbReference>
<keyword evidence="3" id="KW-0964">Secreted</keyword>
<comment type="subcellular location">
    <subcellularLocation>
        <location evidence="3">Secreted</location>
    </subcellularLocation>
    <subcellularLocation>
        <location evidence="3">Bacterial flagellum</location>
    </subcellularLocation>
</comment>
<protein>
    <recommendedName>
        <fullName evidence="3">Flagellin</fullName>
    </recommendedName>
</protein>
<dbReference type="RefSeq" id="WP_200343451.1">
    <property type="nucleotide sequence ID" value="NZ_NRRL01000135.1"/>
</dbReference>
<dbReference type="InterPro" id="IPR001492">
    <property type="entry name" value="Flagellin"/>
</dbReference>
<evidence type="ECO:0000256" key="1">
    <source>
        <dbReference type="ARBA" id="ARBA00005709"/>
    </source>
</evidence>
<comment type="caution">
    <text evidence="7">The sequence shown here is derived from an EMBL/GenBank/DDBJ whole genome shotgun (WGS) entry which is preliminary data.</text>
</comment>
<dbReference type="Pfam" id="PF00700">
    <property type="entry name" value="Flagellin_C"/>
    <property type="match status" value="1"/>
</dbReference>
<evidence type="ECO:0000313" key="7">
    <source>
        <dbReference type="EMBL" id="MBK1670997.1"/>
    </source>
</evidence>
<evidence type="ECO:0000256" key="4">
    <source>
        <dbReference type="SAM" id="Coils"/>
    </source>
</evidence>
<dbReference type="Gene3D" id="1.20.1330.10">
    <property type="entry name" value="f41 fragment of flagellin, N-terminal domain"/>
    <property type="match status" value="1"/>
</dbReference>
<evidence type="ECO:0000256" key="2">
    <source>
        <dbReference type="ARBA" id="ARBA00023143"/>
    </source>
</evidence>
<dbReference type="PANTHER" id="PTHR42792:SF1">
    <property type="entry name" value="FLAGELLAR HOOK-ASSOCIATED PROTEIN 3"/>
    <property type="match status" value="1"/>
</dbReference>
<feature type="domain" description="Flagellin N-terminal" evidence="5">
    <location>
        <begin position="11"/>
        <end position="139"/>
    </location>
</feature>
<accession>A0ABS1DLK5</accession>
<feature type="domain" description="Flagellin C-terminal" evidence="6">
    <location>
        <begin position="234"/>
        <end position="312"/>
    </location>
</feature>
<dbReference type="Proteomes" id="UP001296873">
    <property type="component" value="Unassembled WGS sequence"/>
</dbReference>
<dbReference type="InterPro" id="IPR001029">
    <property type="entry name" value="Flagellin_N"/>
</dbReference>
<comment type="function">
    <text evidence="3">Flagellin is the subunit protein which polymerizes to form the filaments of bacterial flagella.</text>
</comment>
<dbReference type="Pfam" id="PF00669">
    <property type="entry name" value="Flagellin_N"/>
    <property type="match status" value="1"/>
</dbReference>
<evidence type="ECO:0000259" key="6">
    <source>
        <dbReference type="Pfam" id="PF00700"/>
    </source>
</evidence>
<comment type="similarity">
    <text evidence="1 3">Belongs to the bacterial flagellin family.</text>
</comment>
<sequence>MTSIGSYAQNQLVLRNNLDAQERVQNYRIQVSTGYKAQGYDGIAADTRRLESLEQQHSANAAFTNNIERTELRLQTMESSVQGLQDIAVSFRTTLLSAANGENLKSLDLGKIAGDLREQAVALANTEVEGRHLFSGSATRTPPISSTATGGTAITNISGVGSDELYFHGNSDTLSVRANSGVTLDYGITAAPGENNGIEELLTALTEVMASPDDLSSVNNAIDALSGETNTPGGAIAKLADTRAQIGSSLDLMAGIRTRLEDNQVNVESGISDIEDVDVSRAMTLLAEQQTTLETSYAVTARLARTSLLNFL</sequence>
<feature type="coiled-coil region" evidence="4">
    <location>
        <begin position="60"/>
        <end position="87"/>
    </location>
</feature>
<evidence type="ECO:0000259" key="5">
    <source>
        <dbReference type="Pfam" id="PF00669"/>
    </source>
</evidence>
<gene>
    <name evidence="7" type="ORF">CKO28_23605</name>
</gene>
<dbReference type="EMBL" id="NRRL01000135">
    <property type="protein sequence ID" value="MBK1670997.1"/>
    <property type="molecule type" value="Genomic_DNA"/>
</dbReference>
<dbReference type="InterPro" id="IPR046358">
    <property type="entry name" value="Flagellin_C"/>
</dbReference>